<feature type="region of interest" description="Disordered" evidence="4">
    <location>
        <begin position="1"/>
        <end position="37"/>
    </location>
</feature>
<evidence type="ECO:0000256" key="4">
    <source>
        <dbReference type="SAM" id="MobiDB-lite"/>
    </source>
</evidence>
<organism evidence="5">
    <name type="scientific">Prasinoderma coloniale</name>
    <dbReference type="NCBI Taxonomy" id="156133"/>
    <lineage>
        <taxon>Eukaryota</taxon>
        <taxon>Viridiplantae</taxon>
        <taxon>Prasinodermophyta</taxon>
        <taxon>Prasinodermophyceae</taxon>
        <taxon>Prasinodermales</taxon>
        <taxon>Prasinodermaceae</taxon>
        <taxon>Prasinoderma</taxon>
    </lineage>
</organism>
<sequence length="793" mass="84627">MDGEDADAGVNVPADGCSDAPAGGASAPGGAAAEKALLPDPDGYDKFEPWECDAFPELADALACAWRVLCAAPARARWHARAARRRPRADEADSAAVLAVKAALAADPEKSADARGSGGRSALHVTAELGLRRTAEGLLAAGCKLLACDHTGDTPMHIAAERDDALLELMLDARAEELRAVGAASGINRGGKDGYSALHRACSGSAVRALVAAGADVHMRNGLTNGEMPLHSAVSRGRFCAAEAMLSDSGANPNGCDEYGTPPLTHLYDTWLNDRECLGDLCGEEHIESMTGLLLRHGADPLEGDEVMDRPLICAMRAGIPRCVALMLRPTRARPMGVPADTLGGSGSDTLLSVDVRTGDGRLARMLLASKADPWDMRSASSSSTMLRDDSSPISELCARPASGFRLDLLRHMLQPRFRFKLNSYPGLRLRKWRRALCDATLAGNAEYAHLLLDMEFDGRTGLVGHCREPCTLPVAGPFVVLDEAQDEAMRRAAYAAVEEEVALANELFARASVATGGNAGRTAQQTPASAAFLEATMAHRDALQVAAGNRVASDALIAQADREGLVCVAARAAIAPLFEAALDRDGLVRSDLRADGASGSTGVGSHPCDVDTRMSTAQHKARGALRVLQLLLMRPSQAFMWDEDYIQLASARRMLDAFARAVQRRVSSASAPAEQDRIAQAFKRTSEGIATVRALIEGFTSQGCVPWKRETHRMRPWRFRSCALVLLRCAHRMSSRNGDVVRVSLVPAKGAVCCTLTLFDGHRERRDRLAGLGDMEPELVYRVLAALCQTMS</sequence>
<feature type="repeat" description="ANK" evidence="3">
    <location>
        <begin position="225"/>
        <end position="258"/>
    </location>
</feature>
<protein>
    <submittedName>
        <fullName evidence="5">Uncharacterized protein</fullName>
    </submittedName>
</protein>
<evidence type="ECO:0000256" key="2">
    <source>
        <dbReference type="ARBA" id="ARBA00023043"/>
    </source>
</evidence>
<accession>A0A7R9TFT7</accession>
<dbReference type="Gene3D" id="1.25.40.20">
    <property type="entry name" value="Ankyrin repeat-containing domain"/>
    <property type="match status" value="2"/>
</dbReference>
<evidence type="ECO:0000256" key="1">
    <source>
        <dbReference type="ARBA" id="ARBA00022737"/>
    </source>
</evidence>
<dbReference type="PROSITE" id="PS50088">
    <property type="entry name" value="ANK_REPEAT"/>
    <property type="match status" value="1"/>
</dbReference>
<dbReference type="InterPro" id="IPR036770">
    <property type="entry name" value="Ankyrin_rpt-contain_sf"/>
</dbReference>
<dbReference type="EMBL" id="HBDZ01004658">
    <property type="protein sequence ID" value="CAD8234427.1"/>
    <property type="molecule type" value="Transcribed_RNA"/>
</dbReference>
<dbReference type="PANTHER" id="PTHR24198:SF165">
    <property type="entry name" value="ANKYRIN REPEAT-CONTAINING PROTEIN-RELATED"/>
    <property type="match status" value="1"/>
</dbReference>
<evidence type="ECO:0000313" key="5">
    <source>
        <dbReference type="EMBL" id="CAD8234427.1"/>
    </source>
</evidence>
<dbReference type="SMART" id="SM00248">
    <property type="entry name" value="ANK"/>
    <property type="match status" value="4"/>
</dbReference>
<reference evidence="5" key="1">
    <citation type="submission" date="2021-01" db="EMBL/GenBank/DDBJ databases">
        <authorList>
            <person name="Corre E."/>
            <person name="Pelletier E."/>
            <person name="Niang G."/>
            <person name="Scheremetjew M."/>
            <person name="Finn R."/>
            <person name="Kale V."/>
            <person name="Holt S."/>
            <person name="Cochrane G."/>
            <person name="Meng A."/>
            <person name="Brown T."/>
            <person name="Cohen L."/>
        </authorList>
    </citation>
    <scope>NUCLEOTIDE SEQUENCE</scope>
    <source>
        <strain evidence="5">CCMP1413</strain>
    </source>
</reference>
<gene>
    <name evidence="5" type="ORF">PCOL08062_LOCUS3568</name>
</gene>
<dbReference type="AlphaFoldDB" id="A0A7R9TFT7"/>
<keyword evidence="2 3" id="KW-0040">ANK repeat</keyword>
<name>A0A7R9TFT7_9VIRI</name>
<feature type="compositionally biased region" description="Low complexity" evidence="4">
    <location>
        <begin position="14"/>
        <end position="33"/>
    </location>
</feature>
<evidence type="ECO:0000256" key="3">
    <source>
        <dbReference type="PROSITE-ProRule" id="PRU00023"/>
    </source>
</evidence>
<keyword evidence="1" id="KW-0677">Repeat</keyword>
<dbReference type="InterPro" id="IPR002110">
    <property type="entry name" value="Ankyrin_rpt"/>
</dbReference>
<proteinExistence type="predicted"/>
<dbReference type="Pfam" id="PF12796">
    <property type="entry name" value="Ank_2"/>
    <property type="match status" value="1"/>
</dbReference>
<dbReference type="PANTHER" id="PTHR24198">
    <property type="entry name" value="ANKYRIN REPEAT AND PROTEIN KINASE DOMAIN-CONTAINING PROTEIN"/>
    <property type="match status" value="1"/>
</dbReference>
<dbReference type="SUPFAM" id="SSF48403">
    <property type="entry name" value="Ankyrin repeat"/>
    <property type="match status" value="1"/>
</dbReference>